<comment type="caution">
    <text evidence="1">The sequence shown here is derived from an EMBL/GenBank/DDBJ whole genome shotgun (WGS) entry which is preliminary data.</text>
</comment>
<name>K6VMR8_9MICO</name>
<dbReference type="SUPFAM" id="SSF52540">
    <property type="entry name" value="P-loop containing nucleoside triphosphate hydrolases"/>
    <property type="match status" value="1"/>
</dbReference>
<dbReference type="Proteomes" id="UP000008366">
    <property type="component" value="Unassembled WGS sequence"/>
</dbReference>
<evidence type="ECO:0000313" key="2">
    <source>
        <dbReference type="Proteomes" id="UP000008366"/>
    </source>
</evidence>
<evidence type="ECO:0000313" key="1">
    <source>
        <dbReference type="EMBL" id="GAB97523.1"/>
    </source>
</evidence>
<dbReference type="GO" id="GO:0003677">
    <property type="term" value="F:DNA binding"/>
    <property type="evidence" value="ECO:0007669"/>
    <property type="project" value="UniProtKB-KW"/>
</dbReference>
<accession>K6VMR8</accession>
<dbReference type="Gene3D" id="3.40.50.300">
    <property type="entry name" value="P-loop containing nucleotide triphosphate hydrolases"/>
    <property type="match status" value="1"/>
</dbReference>
<organism evidence="1 2">
    <name type="scientific">Kineosphaera limosa NBRC 100340</name>
    <dbReference type="NCBI Taxonomy" id="1184609"/>
    <lineage>
        <taxon>Bacteria</taxon>
        <taxon>Bacillati</taxon>
        <taxon>Actinomycetota</taxon>
        <taxon>Actinomycetes</taxon>
        <taxon>Micrococcales</taxon>
        <taxon>Dermatophilaceae</taxon>
        <taxon>Kineosphaera</taxon>
    </lineage>
</organism>
<dbReference type="eggNOG" id="COG3903">
    <property type="taxonomic scope" value="Bacteria"/>
</dbReference>
<dbReference type="STRING" id="1184609.KILIM_073_00030"/>
<dbReference type="PANTHER" id="PTHR47691">
    <property type="entry name" value="REGULATOR-RELATED"/>
    <property type="match status" value="1"/>
</dbReference>
<dbReference type="EMBL" id="BAHD01000073">
    <property type="protein sequence ID" value="GAB97523.1"/>
    <property type="molecule type" value="Genomic_DNA"/>
</dbReference>
<dbReference type="InterPro" id="IPR027417">
    <property type="entry name" value="P-loop_NTPase"/>
</dbReference>
<sequence>MVPTGCARRPPHGGFPRFAGAYVEHARLGRLAALVRAGAFPLITLTGRSGVGKSRLAVEVAGRVHERFPGGAVFVDLGQKPDPGVALESVRRALRMDDTCGTWSGLVRRLRARRTLVVADRLDQRADVAAALVEAAALAPGTVVMATCVLPLPEPVVPRFESAG</sequence>
<gene>
    <name evidence="1" type="ORF">KILIM_073_00030</name>
</gene>
<proteinExistence type="predicted"/>
<protein>
    <submittedName>
        <fullName evidence="1">Putative Xre family DNA-binding protein</fullName>
    </submittedName>
</protein>
<keyword evidence="2" id="KW-1185">Reference proteome</keyword>
<reference evidence="1 2" key="1">
    <citation type="submission" date="2012-08" db="EMBL/GenBank/DDBJ databases">
        <title>Whole genome shotgun sequence of Kineosphaera limosa NBRC 100340.</title>
        <authorList>
            <person name="Yoshida I."/>
            <person name="Isaki S."/>
            <person name="Hosoyama A."/>
            <person name="Tsuchikane K."/>
            <person name="Katsumata H."/>
            <person name="Ando Y."/>
            <person name="Ohji S."/>
            <person name="Hamada M."/>
            <person name="Tamura T."/>
            <person name="Yamazoe A."/>
            <person name="Yamazaki S."/>
            <person name="Fujita N."/>
        </authorList>
    </citation>
    <scope>NUCLEOTIDE SEQUENCE [LARGE SCALE GENOMIC DNA]</scope>
    <source>
        <strain evidence="1 2">NBRC 100340</strain>
    </source>
</reference>
<dbReference type="AlphaFoldDB" id="K6VMR8"/>
<dbReference type="PANTHER" id="PTHR47691:SF3">
    <property type="entry name" value="HTH-TYPE TRANSCRIPTIONAL REGULATOR RV0890C-RELATED"/>
    <property type="match status" value="1"/>
</dbReference>
<keyword evidence="1" id="KW-0238">DNA-binding</keyword>